<gene>
    <name evidence="2" type="ORF">FF098_016540</name>
</gene>
<dbReference type="Pfam" id="PF00535">
    <property type="entry name" value="Glycos_transf_2"/>
    <property type="match status" value="1"/>
</dbReference>
<dbReference type="Proteomes" id="UP000818603">
    <property type="component" value="Unassembled WGS sequence"/>
</dbReference>
<organism evidence="2 3">
    <name type="scientific">Aquisalinus luteolus</name>
    <dbReference type="NCBI Taxonomy" id="1566827"/>
    <lineage>
        <taxon>Bacteria</taxon>
        <taxon>Pseudomonadati</taxon>
        <taxon>Pseudomonadota</taxon>
        <taxon>Alphaproteobacteria</taxon>
        <taxon>Parvularculales</taxon>
        <taxon>Parvularculaceae</taxon>
        <taxon>Aquisalinus</taxon>
    </lineage>
</organism>
<dbReference type="InterPro" id="IPR001173">
    <property type="entry name" value="Glyco_trans_2-like"/>
</dbReference>
<dbReference type="InterPro" id="IPR029044">
    <property type="entry name" value="Nucleotide-diphossugar_trans"/>
</dbReference>
<dbReference type="PANTHER" id="PTHR22916:SF3">
    <property type="entry name" value="UDP-GLCNAC:BETAGAL BETA-1,3-N-ACETYLGLUCOSAMINYLTRANSFERASE-LIKE PROTEIN 1"/>
    <property type="match status" value="1"/>
</dbReference>
<reference evidence="2 3" key="1">
    <citation type="submission" date="2020-02" db="EMBL/GenBank/DDBJ databases">
        <title>Genome sequence of Parvularcula flava strain NH6-79.</title>
        <authorList>
            <person name="Abdul Karim M.H."/>
            <person name="Lam M.Q."/>
            <person name="Chen S.J."/>
            <person name="Yahya A."/>
            <person name="Shahir S."/>
            <person name="Shamsir M.S."/>
            <person name="Chong C.S."/>
        </authorList>
    </citation>
    <scope>NUCLEOTIDE SEQUENCE [LARGE SCALE GENOMIC DNA]</scope>
    <source>
        <strain evidence="2 3">NH6-79</strain>
    </source>
</reference>
<dbReference type="PANTHER" id="PTHR22916">
    <property type="entry name" value="GLYCOSYLTRANSFERASE"/>
    <property type="match status" value="1"/>
</dbReference>
<protein>
    <submittedName>
        <fullName evidence="2">Glycosyltransferase</fullName>
    </submittedName>
</protein>
<feature type="domain" description="Glycosyltransferase 2-like" evidence="1">
    <location>
        <begin position="1397"/>
        <end position="1518"/>
    </location>
</feature>
<proteinExistence type="predicted"/>
<dbReference type="CDD" id="cd00761">
    <property type="entry name" value="Glyco_tranf_GTA_type"/>
    <property type="match status" value="1"/>
</dbReference>
<dbReference type="Gene3D" id="3.90.550.10">
    <property type="entry name" value="Spore Coat Polysaccharide Biosynthesis Protein SpsA, Chain A"/>
    <property type="match status" value="1"/>
</dbReference>
<dbReference type="Gene3D" id="1.25.40.10">
    <property type="entry name" value="Tetratricopeptide repeat domain"/>
    <property type="match status" value="1"/>
</dbReference>
<evidence type="ECO:0000259" key="1">
    <source>
        <dbReference type="Pfam" id="PF00535"/>
    </source>
</evidence>
<accession>A0ABX0HQI8</accession>
<name>A0ABX0HQI8_9PROT</name>
<evidence type="ECO:0000313" key="3">
    <source>
        <dbReference type="Proteomes" id="UP000818603"/>
    </source>
</evidence>
<sequence length="1655" mass="183276">MISTDTLRGFVKSSLHGLVGETRTKEVVLVSLLVSGRHPRASHLARSIVGNLETYTLSLLIERFASNPPATIDALVTPAIRAQGPEPSQEQKALAGKIFFTPESDLSALLSASSWESLILQCLLRPDSMAMKALANLSSADADAAKALENISRLGEQDKDLLKPALAPFFTQTPDKKTLDDLYLLFLGRPLNKNDDAQVLASMGTPAIVKKLLTSRECVEMLAAYGLSGDLHHENRTGSSPSEALSSFHGQFILPFEKDNSGTDQSTPSTWHDALYSVFQSDDFARFILARLDQADESQPVTDSTDWQPTTRLANRPLRSVIDLLFQQGGETGQKREQLKVLIVELNKSHEDDPVLAKLRDKIEQAQPGFLSFATLKLDNEKAAAVWTIFTGQTFTGTLADFEQPDNGAGETVSDYERLIKAISDSDGLWYTLQTATLEDHPLAMPDGIDLAATARTLASLYSLPDDMTAQLQTATDRKDVLSILFSNRIWTATFWDCLPGTAATRDLAKAVFRRAPSELERIRDIYSRLGGMTNGITIEIPDTADAGKFDIFRDLIEAQHSFLNLPVFSEQITQESVNRLLRIFLGRTINANDDIKQRIQAGGAALVRKLVGSAEFRKIVLRAAGGGHLPHITKPGPSITDCAIEFAHLFKIMGEKRDALVQCETWQAFFEDMFRLEQTGSLILGSGETCGQLVCDEDLATLCQRVFGDVPLPVTTLALFQPNGSVRACVRHEPGTNVAQNSRLSVNGSILGIEPQLQPTSSETITVVEFSNWRQDSRSARLTAPHFLIDQDNSESATLVRWLETGNEDADLPKILWLLENGEANRAMTMMLRLAFAEKPSPVLALVYFDHLRDAGDLEEACSYLQSVVQRDSTQTIDVIATCLAAGNLPDMLQANLLGTLNNASLDYPYIGTVLYRLGLDGSDVHEENSDTTRGQLCRSAVNSILDGAAGYSLDTLVPDEVSLDDHYTDVLNALIILQAPDEAVAGWLVQADQRDGNALDNVIDKLKKAGRTIALLGPAACLEPSLAARLRLARAVAKKFEEQKQHANAITYAMAAAEARNWADIGSLVQAAQLTRKFGDRRVALDLFEKVLKLDGKNLRLLETKLRIESDVIARNPLHRKDGFDRDLKRLLEARTKALMNRPGNVSVHEDLARTLLLAGRRQEAREIFANVVSSGKGSIDSQVQLINITYQMRDYEECCRLAEAIPEDQISEWAVVNHVRALRAMERIEEAGALLEKHYKPERASIARERVRNLFFAGDYDAARRMGEETSAQQPDDTELHLLCAAAHLEAGTLDMVRPHIEKAHEVAPPGSFMEELCLFDYAIAHKLKQDEVAEKLDPLFGAMGCVPVRFAEGSENTFDDFIVPDEETIAQAAEKSGNPDDPYPPLHKGPLVSVIMTSYNSEQYLDTAIRSIMEQNYRNIELIVVDDCSTDSTPQMLQDWEDRDPRVRAILKSENSGTYVSKNMGLLLARGTYIALQDSDDWSHPDRIGKSVSALEKRPDVMGLTTDWIRMTTNGEIQIKAGGQISHVCCISLVFRRELVLKAIGFFDSVRIEADMEYIRRISLTFGESSILRLRWPLLFGRARSDSLTGNEEFGISRTGFSAPRLEYQLHQANWHREIETGNTTAYMPFPLSERKFKAPGIILPVKEETE</sequence>
<dbReference type="EMBL" id="VCJR02000006">
    <property type="protein sequence ID" value="NHK29519.1"/>
    <property type="molecule type" value="Genomic_DNA"/>
</dbReference>
<dbReference type="RefSeq" id="WP_155142665.1">
    <property type="nucleotide sequence ID" value="NZ_BMGZ01000004.1"/>
</dbReference>
<comment type="caution">
    <text evidence="2">The sequence shown here is derived from an EMBL/GenBank/DDBJ whole genome shotgun (WGS) entry which is preliminary data.</text>
</comment>
<dbReference type="SUPFAM" id="SSF48452">
    <property type="entry name" value="TPR-like"/>
    <property type="match status" value="1"/>
</dbReference>
<dbReference type="SUPFAM" id="SSF53448">
    <property type="entry name" value="Nucleotide-diphospho-sugar transferases"/>
    <property type="match status" value="1"/>
</dbReference>
<dbReference type="InterPro" id="IPR011990">
    <property type="entry name" value="TPR-like_helical_dom_sf"/>
</dbReference>
<evidence type="ECO:0000313" key="2">
    <source>
        <dbReference type="EMBL" id="NHK29519.1"/>
    </source>
</evidence>
<keyword evidence="3" id="KW-1185">Reference proteome</keyword>